<sequence>MEDNSAAIKIVSWFLLIVSTGAVATCLITSWHLFKRRTLVVALLLSTLVSSMVAGATVSLAATRGLGRSSDIDSEDQLLGLQQALYISEIFHILTLGLGKGALMVLFYMLLSGTGRTGLILKIGGFLALWTVTMIIAVSLECHPAEVWNVASGTCIDVTALWIYFGATNIAIEALLLIIPSIVIYRLNMQLRKRMVVIGCFSIRTLDIIVAAVQLHYVQAFDARSSIPVDLWPWVMCSQVLQTVTIISSCVPYLREFLEAFPSGMFQPAGVGPSGLRYGYRSTRIIGSDSATKQSHELYFIKHSV</sequence>
<accession>A0A5N7CC32</accession>
<dbReference type="PANTHER" id="PTHR38794">
    <property type="entry name" value="INTEGRAL MEMBRANE PROTEIN"/>
    <property type="match status" value="1"/>
</dbReference>
<dbReference type="InterPro" id="IPR049326">
    <property type="entry name" value="Rhodopsin_dom_fungi"/>
</dbReference>
<organism evidence="1">
    <name type="scientific">Petromyces alliaceus</name>
    <name type="common">Aspergillus alliaceus</name>
    <dbReference type="NCBI Taxonomy" id="209559"/>
    <lineage>
        <taxon>Eukaryota</taxon>
        <taxon>Fungi</taxon>
        <taxon>Dikarya</taxon>
        <taxon>Ascomycota</taxon>
        <taxon>Pezizomycotina</taxon>
        <taxon>Eurotiomycetes</taxon>
        <taxon>Eurotiomycetidae</taxon>
        <taxon>Eurotiales</taxon>
        <taxon>Aspergillaceae</taxon>
        <taxon>Aspergillus</taxon>
        <taxon>Aspergillus subgen. Circumdati</taxon>
    </lineage>
</organism>
<dbReference type="AlphaFoldDB" id="A0A5N6FKK4"/>
<evidence type="ECO:0000313" key="1">
    <source>
        <dbReference type="EMBL" id="KAE8391711.1"/>
    </source>
</evidence>
<accession>A0A5N6FKK4</accession>
<dbReference type="Pfam" id="PF20684">
    <property type="entry name" value="Fung_rhodopsin"/>
    <property type="match status" value="1"/>
</dbReference>
<protein>
    <submittedName>
        <fullName evidence="1">Uncharacterized protein</fullName>
    </submittedName>
</protein>
<dbReference type="OMA" id="QWAICSQ"/>
<dbReference type="OrthoDB" id="3918601at2759"/>
<gene>
    <name evidence="1" type="ORF">BDV23DRAFT_171475</name>
</gene>
<dbReference type="EMBL" id="ML735243">
    <property type="protein sequence ID" value="KAE8391711.1"/>
    <property type="molecule type" value="Genomic_DNA"/>
</dbReference>
<reference evidence="1" key="1">
    <citation type="submission" date="2019-04" db="EMBL/GenBank/DDBJ databases">
        <title>Friends and foes A comparative genomics studyof 23 Aspergillus species from section Flavi.</title>
        <authorList>
            <consortium name="DOE Joint Genome Institute"/>
            <person name="Kjaerbolling I."/>
            <person name="Vesth T."/>
            <person name="Frisvad J.C."/>
            <person name="Nybo J.L."/>
            <person name="Theobald S."/>
            <person name="Kildgaard S."/>
            <person name="Isbrandt T."/>
            <person name="Kuo A."/>
            <person name="Sato A."/>
            <person name="Lyhne E.K."/>
            <person name="Kogle M.E."/>
            <person name="Wiebenga A."/>
            <person name="Kun R.S."/>
            <person name="Lubbers R.J."/>
            <person name="Makela M.R."/>
            <person name="Barry K."/>
            <person name="Chovatia M."/>
            <person name="Clum A."/>
            <person name="Daum C."/>
            <person name="Haridas S."/>
            <person name="He G."/>
            <person name="LaButti K."/>
            <person name="Lipzen A."/>
            <person name="Mondo S."/>
            <person name="Riley R."/>
            <person name="Salamov A."/>
            <person name="Simmons B.A."/>
            <person name="Magnuson J.K."/>
            <person name="Henrissat B."/>
            <person name="Mortensen U.H."/>
            <person name="Larsen T.O."/>
            <person name="Devries R.P."/>
            <person name="Grigoriev I.V."/>
            <person name="Machida M."/>
            <person name="Baker S.E."/>
            <person name="Andersen M.R."/>
        </authorList>
    </citation>
    <scope>NUCLEOTIDE SEQUENCE [LARGE SCALE GENOMIC DNA]</scope>
    <source>
        <strain evidence="1">IBT 14317</strain>
    </source>
</reference>
<dbReference type="PANTHER" id="PTHR38794:SF1">
    <property type="entry name" value="INTEGRAL MEMBRANE PROTEIN"/>
    <property type="match status" value="1"/>
</dbReference>
<proteinExistence type="predicted"/>
<name>A0A5N6FKK4_PETAA</name>
<dbReference type="Proteomes" id="UP000326877">
    <property type="component" value="Unassembled WGS sequence"/>
</dbReference>